<dbReference type="AlphaFoldDB" id="A0A2N0YZE2"/>
<proteinExistence type="predicted"/>
<evidence type="ECO:0000313" key="1">
    <source>
        <dbReference type="EMBL" id="PKG22622.1"/>
    </source>
</evidence>
<accession>A0A2N0YZE2</accession>
<keyword evidence="2" id="KW-1185">Reference proteome</keyword>
<dbReference type="EMBL" id="PISE01000037">
    <property type="protein sequence ID" value="PKG22622.1"/>
    <property type="molecule type" value="Genomic_DNA"/>
</dbReference>
<dbReference type="Proteomes" id="UP000233375">
    <property type="component" value="Unassembled WGS sequence"/>
</dbReference>
<evidence type="ECO:0000313" key="2">
    <source>
        <dbReference type="Proteomes" id="UP000233375"/>
    </source>
</evidence>
<sequence length="250" mass="28186">MEPDNDFYHTSSIEIKTVGGTRTGTINAQAVIDIINQQVVTALKQLPILLGRNEGTTETHGTVQWQIYVAGIQSIQRAIKRILEKAYNVVLQVNGKQRSAKLTFHELRVTDRQSEANAEKTETETKIMQRKEDWITNDEAANAMVGHAAVAEPETTSTTEADPLSAFRTDKRGIVSKKTRADEPDDFIISTGDPWAEELAALTVRAKRKFQAFSDDQMELYIERLKDLGELPTRILYYVTNRDDEEVIMT</sequence>
<name>A0A2N0YZE2_9BACI</name>
<reference evidence="1 2" key="1">
    <citation type="journal article" date="2003" name="Int. J. Syst. Evol. Microbiol.">
        <title>Bacillus nealsonii sp. nov., isolated from a spacecraft-assembly facility, whose spores are gamma-radiation resistant.</title>
        <authorList>
            <person name="Venkateswaran K."/>
            <person name="Kempf M."/>
            <person name="Chen F."/>
            <person name="Satomi M."/>
            <person name="Nicholson W."/>
            <person name="Kern R."/>
        </authorList>
    </citation>
    <scope>NUCLEOTIDE SEQUENCE [LARGE SCALE GENOMIC DNA]</scope>
    <source>
        <strain evidence="1 2">FO-92</strain>
    </source>
</reference>
<protein>
    <submittedName>
        <fullName evidence="1">Uncharacterized protein</fullName>
    </submittedName>
</protein>
<organism evidence="1 2">
    <name type="scientific">Niallia nealsonii</name>
    <dbReference type="NCBI Taxonomy" id="115979"/>
    <lineage>
        <taxon>Bacteria</taxon>
        <taxon>Bacillati</taxon>
        <taxon>Bacillota</taxon>
        <taxon>Bacilli</taxon>
        <taxon>Bacillales</taxon>
        <taxon>Bacillaceae</taxon>
        <taxon>Niallia</taxon>
    </lineage>
</organism>
<comment type="caution">
    <text evidence="1">The sequence shown here is derived from an EMBL/GenBank/DDBJ whole genome shotgun (WGS) entry which is preliminary data.</text>
</comment>
<gene>
    <name evidence="1" type="ORF">CWS01_15940</name>
</gene>